<dbReference type="Pfam" id="PF13173">
    <property type="entry name" value="AAA_14"/>
    <property type="match status" value="1"/>
</dbReference>
<evidence type="ECO:0000313" key="4">
    <source>
        <dbReference type="Proteomes" id="UP000243374"/>
    </source>
</evidence>
<dbReference type="OrthoDB" id="9771844at2"/>
<proteinExistence type="predicted"/>
<evidence type="ECO:0000259" key="1">
    <source>
        <dbReference type="Pfam" id="PF13173"/>
    </source>
</evidence>
<dbReference type="InterPro" id="IPR025420">
    <property type="entry name" value="DUF4143"/>
</dbReference>
<reference evidence="3 4" key="1">
    <citation type="submission" date="2016-10" db="EMBL/GenBank/DDBJ databases">
        <authorList>
            <person name="Varghese N."/>
            <person name="Submissions S."/>
        </authorList>
    </citation>
    <scope>NUCLEOTIDE SEQUENCE [LARGE SCALE GENOMIC DNA]</scope>
    <source>
        <strain evidence="3 4">22B</strain>
    </source>
</reference>
<dbReference type="EMBL" id="FOSF01000027">
    <property type="protein sequence ID" value="SFK12121.1"/>
    <property type="molecule type" value="Genomic_DNA"/>
</dbReference>
<dbReference type="RefSeq" id="WP_074840778.1">
    <property type="nucleotide sequence ID" value="NZ_CP047056.1"/>
</dbReference>
<dbReference type="InterPro" id="IPR027417">
    <property type="entry name" value="P-loop_NTPase"/>
</dbReference>
<dbReference type="InterPro" id="IPR041682">
    <property type="entry name" value="AAA_14"/>
</dbReference>
<protein>
    <recommendedName>
        <fullName evidence="5">AAA+ ATPase domain-containing protein</fullName>
    </recommendedName>
</protein>
<dbReference type="PANTHER" id="PTHR33295">
    <property type="entry name" value="ATPASE"/>
    <property type="match status" value="1"/>
</dbReference>
<feature type="domain" description="AAA" evidence="1">
    <location>
        <begin position="18"/>
        <end position="164"/>
    </location>
</feature>
<dbReference type="AlphaFoldDB" id="A0A662Z9G1"/>
<organism evidence="3 4">
    <name type="scientific">Succinivibrio dextrinosolvens</name>
    <dbReference type="NCBI Taxonomy" id="83771"/>
    <lineage>
        <taxon>Bacteria</taxon>
        <taxon>Pseudomonadati</taxon>
        <taxon>Pseudomonadota</taxon>
        <taxon>Gammaproteobacteria</taxon>
        <taxon>Aeromonadales</taxon>
        <taxon>Succinivibrionaceae</taxon>
        <taxon>Succinivibrio</taxon>
    </lineage>
</organism>
<dbReference type="SUPFAM" id="SSF52540">
    <property type="entry name" value="P-loop containing nucleoside triphosphate hydrolases"/>
    <property type="match status" value="1"/>
</dbReference>
<evidence type="ECO:0000259" key="2">
    <source>
        <dbReference type="Pfam" id="PF13635"/>
    </source>
</evidence>
<dbReference type="Proteomes" id="UP000243374">
    <property type="component" value="Unassembled WGS sequence"/>
</dbReference>
<accession>A0A662Z9G1</accession>
<name>A0A662Z9G1_9GAMM</name>
<sequence>MYPRHQYLEKLISKKDNSRVKIITGLRRCGKSVLLFELYRNYLLAHGVNENQIISLALDGIENVRYRNPFELDKYIRDKLVDKSKKYYILLDEIQFVAQVKNPYLDDLENKISFVDVILGIMKLPNTDIYITGSNSKMLSSDILTQFRDRGDEIRVFPLSFAEFYAETDDKRAAWQEYYTYGGMPFLSSQNTHEEKSHYLKELFTRTYLKDVLERHNIRNNTEILEILLDVLASGIGALSNPSRLSNTFKSERNISVNADTIEKYIEYFEDSFLICKAKRYNIKGKKYIGTPVKYYFADTGLRNARLNFRQLEETHLIENILYIDLIRRGLDVDVGVVEYNTKDDSEKKIRKQLEVDFVVNKGSARYYIQSALNISSEQKKEQEIASLKRIPDSFTKIVVVKDYLKPWQDDNGIVYMGIEQFLLDEELFN</sequence>
<feature type="domain" description="DUF4143" evidence="2">
    <location>
        <begin position="210"/>
        <end position="369"/>
    </location>
</feature>
<dbReference type="PANTHER" id="PTHR33295:SF18">
    <property type="entry name" value="AAA+ ATPASE DOMAIN-CONTAINING PROTEIN"/>
    <property type="match status" value="1"/>
</dbReference>
<gene>
    <name evidence="3" type="ORF">SAMN04487865_102718</name>
</gene>
<keyword evidence="4" id="KW-1185">Reference proteome</keyword>
<evidence type="ECO:0008006" key="5">
    <source>
        <dbReference type="Google" id="ProtNLM"/>
    </source>
</evidence>
<evidence type="ECO:0000313" key="3">
    <source>
        <dbReference type="EMBL" id="SFK12121.1"/>
    </source>
</evidence>
<dbReference type="Pfam" id="PF13635">
    <property type="entry name" value="DUF4143"/>
    <property type="match status" value="1"/>
</dbReference>